<feature type="compositionally biased region" description="Basic and acidic residues" evidence="17">
    <location>
        <begin position="334"/>
        <end position="357"/>
    </location>
</feature>
<dbReference type="SMART" id="SM00387">
    <property type="entry name" value="HATPase_c"/>
    <property type="match status" value="1"/>
</dbReference>
<dbReference type="PANTHER" id="PTHR24421:SF62">
    <property type="entry name" value="SENSORY TRANSDUCTION HISTIDINE KINASE"/>
    <property type="match status" value="1"/>
</dbReference>
<dbReference type="InterPro" id="IPR050482">
    <property type="entry name" value="Sensor_HK_TwoCompSys"/>
</dbReference>
<feature type="coiled-coil region" evidence="16">
    <location>
        <begin position="143"/>
        <end position="170"/>
    </location>
</feature>
<evidence type="ECO:0000256" key="17">
    <source>
        <dbReference type="SAM" id="MobiDB-lite"/>
    </source>
</evidence>
<evidence type="ECO:0000256" key="12">
    <source>
        <dbReference type="ARBA" id="ARBA00023012"/>
    </source>
</evidence>
<dbReference type="InterPro" id="IPR005467">
    <property type="entry name" value="His_kinase_dom"/>
</dbReference>
<dbReference type="InterPro" id="IPR036890">
    <property type="entry name" value="HATPase_C_sf"/>
</dbReference>
<dbReference type="Gene3D" id="1.20.5.1930">
    <property type="match status" value="1"/>
</dbReference>
<evidence type="ECO:0000313" key="21">
    <source>
        <dbReference type="Proteomes" id="UP001595685"/>
    </source>
</evidence>
<dbReference type="GO" id="GO:0016301">
    <property type="term" value="F:kinase activity"/>
    <property type="evidence" value="ECO:0007669"/>
    <property type="project" value="UniProtKB-KW"/>
</dbReference>
<dbReference type="EC" id="2.7.13.3" evidence="4"/>
<dbReference type="InterPro" id="IPR011712">
    <property type="entry name" value="Sig_transdc_His_kin_sub3_dim/P"/>
</dbReference>
<keyword evidence="13" id="KW-0411">Iron-sulfur</keyword>
<evidence type="ECO:0000256" key="13">
    <source>
        <dbReference type="ARBA" id="ARBA00023014"/>
    </source>
</evidence>
<keyword evidence="21" id="KW-1185">Reference proteome</keyword>
<keyword evidence="18" id="KW-0812">Transmembrane</keyword>
<feature type="transmembrane region" description="Helical" evidence="18">
    <location>
        <begin position="117"/>
        <end position="136"/>
    </location>
</feature>
<dbReference type="SUPFAM" id="SSF55874">
    <property type="entry name" value="ATPase domain of HSP90 chaperone/DNA topoisomerase II/histidine kinase"/>
    <property type="match status" value="1"/>
</dbReference>
<feature type="transmembrane region" description="Helical" evidence="18">
    <location>
        <begin position="54"/>
        <end position="83"/>
    </location>
</feature>
<comment type="subcellular location">
    <subcellularLocation>
        <location evidence="3">Cytoplasm</location>
    </subcellularLocation>
</comment>
<dbReference type="PRINTS" id="PR00344">
    <property type="entry name" value="BCTRLSENSOR"/>
</dbReference>
<keyword evidence="10 20" id="KW-0418">Kinase</keyword>
<feature type="transmembrane region" description="Helical" evidence="18">
    <location>
        <begin position="89"/>
        <end position="110"/>
    </location>
</feature>
<comment type="function">
    <text evidence="14">Member of the two-component regulatory system NreB/NreC involved in the control of dissimilatory nitrate/nitrite reduction in response to oxygen. NreB functions as a direct oxygen sensor histidine kinase which is autophosphorylated, in the absence of oxygen, probably at the conserved histidine residue, and transfers its phosphate group probably to a conserved aspartate residue of NreC. NreB/NreC activates the expression of the nitrate (narGHJI) and nitrite (nir) reductase operons, as well as the putative nitrate transporter gene narT.</text>
</comment>
<gene>
    <name evidence="20" type="ORF">ACFOLH_18025</name>
</gene>
<evidence type="ECO:0000256" key="4">
    <source>
        <dbReference type="ARBA" id="ARBA00012438"/>
    </source>
</evidence>
<dbReference type="PROSITE" id="PS50109">
    <property type="entry name" value="HIS_KIN"/>
    <property type="match status" value="1"/>
</dbReference>
<proteinExistence type="predicted"/>
<protein>
    <recommendedName>
        <fullName evidence="5">Oxygen sensor histidine kinase NreB</fullName>
        <ecNumber evidence="4">2.7.13.3</ecNumber>
    </recommendedName>
    <alternativeName>
        <fullName evidence="15">Nitrogen regulation protein B</fullName>
    </alternativeName>
</protein>
<evidence type="ECO:0000256" key="14">
    <source>
        <dbReference type="ARBA" id="ARBA00024827"/>
    </source>
</evidence>
<evidence type="ECO:0000256" key="9">
    <source>
        <dbReference type="ARBA" id="ARBA00022723"/>
    </source>
</evidence>
<dbReference type="Pfam" id="PF07730">
    <property type="entry name" value="HisKA_3"/>
    <property type="match status" value="1"/>
</dbReference>
<comment type="caution">
    <text evidence="20">The sequence shown here is derived from an EMBL/GenBank/DDBJ whole genome shotgun (WGS) entry which is preliminary data.</text>
</comment>
<dbReference type="InterPro" id="IPR004358">
    <property type="entry name" value="Sig_transdc_His_kin-like_C"/>
</dbReference>
<evidence type="ECO:0000256" key="8">
    <source>
        <dbReference type="ARBA" id="ARBA00022679"/>
    </source>
</evidence>
<evidence type="ECO:0000256" key="11">
    <source>
        <dbReference type="ARBA" id="ARBA00023004"/>
    </source>
</evidence>
<feature type="region of interest" description="Disordered" evidence="17">
    <location>
        <begin position="312"/>
        <end position="357"/>
    </location>
</feature>
<feature type="transmembrane region" description="Helical" evidence="18">
    <location>
        <begin position="25"/>
        <end position="42"/>
    </location>
</feature>
<keyword evidence="6" id="KW-0004">4Fe-4S</keyword>
<keyword evidence="8" id="KW-0808">Transferase</keyword>
<organism evidence="20 21">
    <name type="scientific">Aquipuribacter hungaricus</name>
    <dbReference type="NCBI Taxonomy" id="545624"/>
    <lineage>
        <taxon>Bacteria</taxon>
        <taxon>Bacillati</taxon>
        <taxon>Actinomycetota</taxon>
        <taxon>Actinomycetes</taxon>
        <taxon>Micrococcales</taxon>
        <taxon>Intrasporangiaceae</taxon>
        <taxon>Aquipuribacter</taxon>
    </lineage>
</organism>
<dbReference type="Gene3D" id="3.30.565.10">
    <property type="entry name" value="Histidine kinase-like ATPase, C-terminal domain"/>
    <property type="match status" value="1"/>
</dbReference>
<evidence type="ECO:0000256" key="1">
    <source>
        <dbReference type="ARBA" id="ARBA00000085"/>
    </source>
</evidence>
<evidence type="ECO:0000256" key="5">
    <source>
        <dbReference type="ARBA" id="ARBA00017322"/>
    </source>
</evidence>
<evidence type="ECO:0000256" key="18">
    <source>
        <dbReference type="SAM" id="Phobius"/>
    </source>
</evidence>
<evidence type="ECO:0000313" key="20">
    <source>
        <dbReference type="EMBL" id="MFC3690248.1"/>
    </source>
</evidence>
<dbReference type="Proteomes" id="UP001595685">
    <property type="component" value="Unassembled WGS sequence"/>
</dbReference>
<keyword evidence="12" id="KW-0902">Two-component regulatory system</keyword>
<dbReference type="RefSeq" id="WP_340289241.1">
    <property type="nucleotide sequence ID" value="NZ_JBBEOI010000006.1"/>
</dbReference>
<keyword evidence="18" id="KW-1133">Transmembrane helix</keyword>
<keyword evidence="11" id="KW-0408">Iron</keyword>
<keyword evidence="18" id="KW-0472">Membrane</keyword>
<dbReference type="EMBL" id="JBHRWW010000019">
    <property type="protein sequence ID" value="MFC3690248.1"/>
    <property type="molecule type" value="Genomic_DNA"/>
</dbReference>
<evidence type="ECO:0000256" key="16">
    <source>
        <dbReference type="SAM" id="Coils"/>
    </source>
</evidence>
<comment type="catalytic activity">
    <reaction evidence="1">
        <text>ATP + protein L-histidine = ADP + protein N-phospho-L-histidine.</text>
        <dbReference type="EC" id="2.7.13.3"/>
    </reaction>
</comment>
<dbReference type="PANTHER" id="PTHR24421">
    <property type="entry name" value="NITRATE/NITRITE SENSOR PROTEIN NARX-RELATED"/>
    <property type="match status" value="1"/>
</dbReference>
<dbReference type="Pfam" id="PF02518">
    <property type="entry name" value="HATPase_c"/>
    <property type="match status" value="1"/>
</dbReference>
<evidence type="ECO:0000259" key="19">
    <source>
        <dbReference type="PROSITE" id="PS50109"/>
    </source>
</evidence>
<evidence type="ECO:0000256" key="2">
    <source>
        <dbReference type="ARBA" id="ARBA00001966"/>
    </source>
</evidence>
<sequence>MELVLVVLAAASAARYLTRHPLTGSTAWVLVAALVFAGVYLAGRAVPPTRRDAWLAAVCLVWLGLVVAAPSFGWCAVALGFAALRVLPYRAAVAVVVALVTAVSGTWLRLSDPLDPTLVVGPACLAVLAVGAYRALERHAAAQQAVLQDLHRAQDELAAAQRRQGALAERHRLSREIHDSVAQDLSSINLLLQASEQDWSLRPTAARQHVQQAATTARNGLSEVRRVVHDLGPDTPPDSSLTDVLQQLAGEVTGQSGLAVSVQTSGTVLPLPQQVATALLRTARGALANVVEHADATRAVVTVSYLDDSVSLDVRDDGRGLPPPTSRPPSRHGQGQDDRGRDDRGPYERRREERHRDGRGLGLWAIRDRIEGLGGQLVVESTPGHGTALAATLPLSPSAPGALARWPG</sequence>
<evidence type="ECO:0000256" key="3">
    <source>
        <dbReference type="ARBA" id="ARBA00004496"/>
    </source>
</evidence>
<keyword evidence="9" id="KW-0479">Metal-binding</keyword>
<name>A0ABV7WM73_9MICO</name>
<evidence type="ECO:0000256" key="6">
    <source>
        <dbReference type="ARBA" id="ARBA00022485"/>
    </source>
</evidence>
<feature type="domain" description="Histidine kinase" evidence="19">
    <location>
        <begin position="172"/>
        <end position="397"/>
    </location>
</feature>
<dbReference type="CDD" id="cd16917">
    <property type="entry name" value="HATPase_UhpB-NarQ-NarX-like"/>
    <property type="match status" value="1"/>
</dbReference>
<evidence type="ECO:0000256" key="10">
    <source>
        <dbReference type="ARBA" id="ARBA00022777"/>
    </source>
</evidence>
<dbReference type="InterPro" id="IPR017205">
    <property type="entry name" value="Sig_transdc_His_kinase_ChrS"/>
</dbReference>
<evidence type="ECO:0000256" key="7">
    <source>
        <dbReference type="ARBA" id="ARBA00022490"/>
    </source>
</evidence>
<comment type="cofactor">
    <cofactor evidence="2">
        <name>[4Fe-4S] cluster</name>
        <dbReference type="ChEBI" id="CHEBI:49883"/>
    </cofactor>
</comment>
<dbReference type="InterPro" id="IPR003594">
    <property type="entry name" value="HATPase_dom"/>
</dbReference>
<reference evidence="21" key="1">
    <citation type="journal article" date="2019" name="Int. J. Syst. Evol. Microbiol.">
        <title>The Global Catalogue of Microorganisms (GCM) 10K type strain sequencing project: providing services to taxonomists for standard genome sequencing and annotation.</title>
        <authorList>
            <consortium name="The Broad Institute Genomics Platform"/>
            <consortium name="The Broad Institute Genome Sequencing Center for Infectious Disease"/>
            <person name="Wu L."/>
            <person name="Ma J."/>
        </authorList>
    </citation>
    <scope>NUCLEOTIDE SEQUENCE [LARGE SCALE GENOMIC DNA]</scope>
    <source>
        <strain evidence="21">NCAIM B.02333</strain>
    </source>
</reference>
<evidence type="ECO:0000256" key="15">
    <source>
        <dbReference type="ARBA" id="ARBA00030800"/>
    </source>
</evidence>
<keyword evidence="16" id="KW-0175">Coiled coil</keyword>
<keyword evidence="7" id="KW-0963">Cytoplasm</keyword>
<accession>A0ABV7WM73</accession>
<dbReference type="PIRSF" id="PIRSF037434">
    <property type="entry name" value="STHK_ChrS"/>
    <property type="match status" value="1"/>
</dbReference>